<reference evidence="4 5" key="1">
    <citation type="journal article" date="2021" name="Sci. Rep.">
        <title>Genome sequencing of the multicellular alga Astrephomene provides insights into convergent evolution of germ-soma differentiation.</title>
        <authorList>
            <person name="Yamashita S."/>
            <person name="Yamamoto K."/>
            <person name="Matsuzaki R."/>
            <person name="Suzuki S."/>
            <person name="Yamaguchi H."/>
            <person name="Hirooka S."/>
            <person name="Minakuchi Y."/>
            <person name="Miyagishima S."/>
            <person name="Kawachi M."/>
            <person name="Toyoda A."/>
            <person name="Nozaki H."/>
        </authorList>
    </citation>
    <scope>NUCLEOTIDE SEQUENCE [LARGE SCALE GENOMIC DNA]</scope>
    <source>
        <strain evidence="4 5">NIES-4017</strain>
    </source>
</reference>
<evidence type="ECO:0000259" key="3">
    <source>
        <dbReference type="PROSITE" id="PS50125"/>
    </source>
</evidence>
<dbReference type="InterPro" id="IPR001054">
    <property type="entry name" value="A/G_cyclase"/>
</dbReference>
<evidence type="ECO:0000256" key="1">
    <source>
        <dbReference type="SAM" id="MobiDB-lite"/>
    </source>
</evidence>
<dbReference type="InterPro" id="IPR050697">
    <property type="entry name" value="Adenylyl/Guanylyl_Cyclase_3/4"/>
</dbReference>
<dbReference type="SMART" id="SM00044">
    <property type="entry name" value="CYCc"/>
    <property type="match status" value="1"/>
</dbReference>
<feature type="domain" description="Guanylate cyclase" evidence="3">
    <location>
        <begin position="1270"/>
        <end position="1420"/>
    </location>
</feature>
<evidence type="ECO:0000256" key="2">
    <source>
        <dbReference type="SAM" id="SignalP"/>
    </source>
</evidence>
<evidence type="ECO:0000313" key="4">
    <source>
        <dbReference type="EMBL" id="GFR47140.1"/>
    </source>
</evidence>
<dbReference type="PANTHER" id="PTHR43081">
    <property type="entry name" value="ADENYLATE CYCLASE, TERMINAL-DIFFERENTIATION SPECIFIC-RELATED"/>
    <property type="match status" value="1"/>
</dbReference>
<dbReference type="FunFam" id="3.30.70.1230:FF:000062">
    <property type="entry name" value="Predicted protein"/>
    <property type="match status" value="1"/>
</dbReference>
<keyword evidence="5" id="KW-1185">Reference proteome</keyword>
<dbReference type="Proteomes" id="UP001054857">
    <property type="component" value="Unassembled WGS sequence"/>
</dbReference>
<name>A0AAD3DSA8_9CHLO</name>
<proteinExistence type="predicted"/>
<dbReference type="SUPFAM" id="SSF53850">
    <property type="entry name" value="Periplasmic binding protein-like II"/>
    <property type="match status" value="1"/>
</dbReference>
<dbReference type="Pfam" id="PF13416">
    <property type="entry name" value="SBP_bac_8"/>
    <property type="match status" value="1"/>
</dbReference>
<dbReference type="Gene3D" id="3.30.70.1230">
    <property type="entry name" value="Nucleotide cyclase"/>
    <property type="match status" value="3"/>
</dbReference>
<dbReference type="Gene3D" id="3.40.190.10">
    <property type="entry name" value="Periplasmic binding protein-like II"/>
    <property type="match status" value="1"/>
</dbReference>
<protein>
    <recommendedName>
        <fullName evidence="3">Guanylate cyclase domain-containing protein</fullName>
    </recommendedName>
</protein>
<keyword evidence="2" id="KW-0732">Signal</keyword>
<dbReference type="EMBL" id="BMAR01000017">
    <property type="protein sequence ID" value="GFR47140.1"/>
    <property type="molecule type" value="Genomic_DNA"/>
</dbReference>
<feature type="compositionally biased region" description="Pro residues" evidence="1">
    <location>
        <begin position="1068"/>
        <end position="1083"/>
    </location>
</feature>
<feature type="compositionally biased region" description="Basic residues" evidence="1">
    <location>
        <begin position="1117"/>
        <end position="1131"/>
    </location>
</feature>
<gene>
    <name evidence="4" type="ORF">Agub_g8830</name>
</gene>
<dbReference type="GO" id="GO:0009190">
    <property type="term" value="P:cyclic nucleotide biosynthetic process"/>
    <property type="evidence" value="ECO:0007669"/>
    <property type="project" value="InterPro"/>
</dbReference>
<dbReference type="InterPro" id="IPR029787">
    <property type="entry name" value="Nucleotide_cyclase"/>
</dbReference>
<evidence type="ECO:0000313" key="5">
    <source>
        <dbReference type="Proteomes" id="UP001054857"/>
    </source>
</evidence>
<comment type="caution">
    <text evidence="4">The sequence shown here is derived from an EMBL/GenBank/DDBJ whole genome shotgun (WGS) entry which is preliminary data.</text>
</comment>
<dbReference type="SUPFAM" id="SSF55073">
    <property type="entry name" value="Nucleotide cyclase"/>
    <property type="match status" value="2"/>
</dbReference>
<accession>A0AAD3DSA8</accession>
<feature type="chain" id="PRO_5042239075" description="Guanylate cyclase domain-containing protein" evidence="2">
    <location>
        <begin position="25"/>
        <end position="1496"/>
    </location>
</feature>
<feature type="region of interest" description="Disordered" evidence="1">
    <location>
        <begin position="1061"/>
        <end position="1132"/>
    </location>
</feature>
<dbReference type="PANTHER" id="PTHR43081:SF1">
    <property type="entry name" value="ADENYLATE CYCLASE, TERMINAL-DIFFERENTIATION SPECIFIC"/>
    <property type="match status" value="1"/>
</dbReference>
<feature type="domain" description="Guanylate cyclase" evidence="3">
    <location>
        <begin position="638"/>
        <end position="692"/>
    </location>
</feature>
<sequence>MRPLILIGISLVFLAGPSTKTASGQVVDVSKLQKCTQGLASNVSTSGFCPTSNSTAAASSSADAFATAVVEYLATCLSVDIRPLRIMVPNATLLSTVQTLAKRFEATYNVSVTLTVVDPENLTDSVMEEAIFKEQSESDGWIIDPSILGDLADYDAFEDLNDEITADKDIAWDDMSWCVEMSSTIGYRVAGIPLDGDLLLLYYRLDLFSRHGLKVPVTWEELVALARRMNGTDTDGDGHGDLWGVCLNNAPIPCEEHYILAAMMSPYLQYNGTEQGVFIDPETMAPLLNNSAMIRVVELYMELSKYQPSVSTCSRTNELFTNGSCLMTINFGDQFKANAYKTSSFKGTLGVARLPGSAEVYNRTTGTLATCLNNATCPYAEQVALANGSLSWVNFAPFTGFGGWTSMVNKNAPSGYKSLAYKFFSFVVKPMHGLEAVLDQTSGIDPYRPSQYSLQEANLATWVAAGYDRSATAQYLAAVGFSMESFNLALDMRLEGMVRTTHAILDDIADNTTWYMSSLHTSPSAVLARGQLVMQETLDSVDVSIDAQRQYCMILGCYFGWDPSGKPSGNRNNTNDNPAVDPGGGGNKKLVILSAVLSPVGALLLAACVGLLLWRRLVGHRHLLKGAVKAPMAGPETSLLITDIQDSTSLWEALPEDVMDAALRTHHAVVRQALGKHAGYESATEGDSFILAFHTAGDAVACAMRIQTELLTADWQQPLLQCARCDSACEVWQSPARGGQHMALLELLCGSQAMGRKRSHKLRNLEAAGRSGGGASRVLRGPLARMAVLRNTLWRGRQPPAAAAAAAGGAANGAMVASSMAAAATVGGVGRITTSSGFWEARTTAGSSRMCSEPQHSLSVDRLSGPKDDLMDEDWCSSPHMSNHCRAREAAVPWSDSGGAASGSVTTYGSVTTPAFTTQPTSTSISLPSAMLLRDYIRSAWVDPEAASSVHGGRTASVVPVHPPASAGNSFMIAASCAVDAIQSPTSPYANMSANTTGAVDTATEDATTTAAAAAAAGNSGTAAEASSPPPPGVAIQMANMTPGTEALVPNRSYSNLAYEGWEEQPGSSPPQPQPQWPAPGSSPKPSEHLLLKGPMNTQGAVTHGSATEPASSSTHPQHHHHHHHHHHLGRAARQLAFRGLRVRMGIHSGIPEASDVSYNHAEARYHYTGVGMALARGVQGAAAGGQVLLSDATFALIRGGGPGGKRVRDAVVLHMGEHELDAKLPSGGPQQLYQALPRQLLCRLPLLPPLKIIRTVTVGALDAPVGRVTVAFLTVAGVSTLLAWNPEVTRRALEVFDATFAEQAAAAAGGGSGAYIVEATGGLLLAAFASPTAALATCRRLQRALLGAEWPPELLEHDLCEEVATTTAQSEGTYVRELLFRGLRVKAGIDCGPSRAALNGATGRVAYRGRVMNRAARISSQATAGQVLCSRAAWQAACEAEEGGPAAHGLTALSLGAKTLKGISEPVEVLEVRMSAAAALSDRIVALKVEHAGRP</sequence>
<dbReference type="InterPro" id="IPR006059">
    <property type="entry name" value="SBP"/>
</dbReference>
<dbReference type="GO" id="GO:0035556">
    <property type="term" value="P:intracellular signal transduction"/>
    <property type="evidence" value="ECO:0007669"/>
    <property type="project" value="InterPro"/>
</dbReference>
<feature type="signal peptide" evidence="2">
    <location>
        <begin position="1"/>
        <end position="24"/>
    </location>
</feature>
<dbReference type="PROSITE" id="PS50125">
    <property type="entry name" value="GUANYLATE_CYCLASE_2"/>
    <property type="match status" value="2"/>
</dbReference>
<feature type="compositionally biased region" description="Polar residues" evidence="1">
    <location>
        <begin position="1096"/>
        <end position="1116"/>
    </location>
</feature>
<organism evidence="4 5">
    <name type="scientific">Astrephomene gubernaculifera</name>
    <dbReference type="NCBI Taxonomy" id="47775"/>
    <lineage>
        <taxon>Eukaryota</taxon>
        <taxon>Viridiplantae</taxon>
        <taxon>Chlorophyta</taxon>
        <taxon>core chlorophytes</taxon>
        <taxon>Chlorophyceae</taxon>
        <taxon>CS clade</taxon>
        <taxon>Chlamydomonadales</taxon>
        <taxon>Astrephomenaceae</taxon>
        <taxon>Astrephomene</taxon>
    </lineage>
</organism>